<organism evidence="1 2">
    <name type="scientific">Legionella septentrionalis</name>
    <dbReference type="NCBI Taxonomy" id="2498109"/>
    <lineage>
        <taxon>Bacteria</taxon>
        <taxon>Pseudomonadati</taxon>
        <taxon>Pseudomonadota</taxon>
        <taxon>Gammaproteobacteria</taxon>
        <taxon>Legionellales</taxon>
        <taxon>Legionellaceae</taxon>
        <taxon>Legionella</taxon>
    </lineage>
</organism>
<protein>
    <submittedName>
        <fullName evidence="1">Uncharacterized protein</fullName>
    </submittedName>
</protein>
<dbReference type="RefSeq" id="WP_127111516.1">
    <property type="nucleotide sequence ID" value="NZ_RZGR01000040.1"/>
</dbReference>
<dbReference type="Proteomes" id="UP000288012">
    <property type="component" value="Unassembled WGS sequence"/>
</dbReference>
<name>A0A3S0VM65_9GAMM</name>
<reference evidence="1 2" key="1">
    <citation type="submission" date="2018-12" db="EMBL/GenBank/DDBJ databases">
        <title>Legionella sp,whole genome shotgun sequence.</title>
        <authorList>
            <person name="Wu H."/>
        </authorList>
    </citation>
    <scope>NUCLEOTIDE SEQUENCE [LARGE SCALE GENOMIC DNA]</scope>
    <source>
        <strain evidence="2">km714</strain>
    </source>
</reference>
<dbReference type="AlphaFoldDB" id="A0A3S0VM65"/>
<keyword evidence="2" id="KW-1185">Reference proteome</keyword>
<proteinExistence type="predicted"/>
<sequence length="208" mass="24308">MKKMFKDSALSKNKFDSALARELLSAQFKLNKLLDEADPVFKRTEHPGDEFCRKSFSHYLRAYEKYQDITAFEPYKTPDGRAAGLIVLLQRYSNTGSNNEQKYYYFDPISELEDFNEETLIHLHSYGPIEYNHIEKLEVGDVIKAYVYDPEDFGFLEPHESTIKVISIDKPDDWERNITIEITEKSSGDIMMDVQQKPVIRTLKRTTM</sequence>
<evidence type="ECO:0000313" key="1">
    <source>
        <dbReference type="EMBL" id="RUQ81519.1"/>
    </source>
</evidence>
<gene>
    <name evidence="1" type="ORF">EKM59_10520</name>
</gene>
<accession>A0A3S0VM65</accession>
<dbReference type="EMBL" id="RZGR01000040">
    <property type="protein sequence ID" value="RUQ81519.1"/>
    <property type="molecule type" value="Genomic_DNA"/>
</dbReference>
<comment type="caution">
    <text evidence="1">The sequence shown here is derived from an EMBL/GenBank/DDBJ whole genome shotgun (WGS) entry which is preliminary data.</text>
</comment>
<evidence type="ECO:0000313" key="2">
    <source>
        <dbReference type="Proteomes" id="UP000288012"/>
    </source>
</evidence>